<evidence type="ECO:0000313" key="3">
    <source>
        <dbReference type="Proteomes" id="UP000542210"/>
    </source>
</evidence>
<dbReference type="EMBL" id="JACHND010000001">
    <property type="protein sequence ID" value="MBB4701392.1"/>
    <property type="molecule type" value="Genomic_DNA"/>
</dbReference>
<organism evidence="2 3">
    <name type="scientific">Sphaerisporangium siamense</name>
    <dbReference type="NCBI Taxonomy" id="795645"/>
    <lineage>
        <taxon>Bacteria</taxon>
        <taxon>Bacillati</taxon>
        <taxon>Actinomycetota</taxon>
        <taxon>Actinomycetes</taxon>
        <taxon>Streptosporangiales</taxon>
        <taxon>Streptosporangiaceae</taxon>
        <taxon>Sphaerisporangium</taxon>
    </lineage>
</organism>
<proteinExistence type="predicted"/>
<evidence type="ECO:0000313" key="2">
    <source>
        <dbReference type="EMBL" id="MBB4701392.1"/>
    </source>
</evidence>
<comment type="caution">
    <text evidence="2">The sequence shown here is derived from an EMBL/GenBank/DDBJ whole genome shotgun (WGS) entry which is preliminary data.</text>
</comment>
<reference evidence="2 3" key="1">
    <citation type="submission" date="2020-08" db="EMBL/GenBank/DDBJ databases">
        <title>Sequencing the genomes of 1000 actinobacteria strains.</title>
        <authorList>
            <person name="Klenk H.-P."/>
        </authorList>
    </citation>
    <scope>NUCLEOTIDE SEQUENCE [LARGE SCALE GENOMIC DNA]</scope>
    <source>
        <strain evidence="2 3">DSM 45784</strain>
    </source>
</reference>
<gene>
    <name evidence="2" type="ORF">BJ982_002936</name>
</gene>
<dbReference type="AlphaFoldDB" id="A0A7W7G9I5"/>
<protein>
    <submittedName>
        <fullName evidence="2">Uncharacterized protein</fullName>
    </submittedName>
</protein>
<name>A0A7W7G9I5_9ACTN</name>
<evidence type="ECO:0000256" key="1">
    <source>
        <dbReference type="SAM" id="MobiDB-lite"/>
    </source>
</evidence>
<sequence>MCRGRAVPRLPGPDLKRSGADAFPQTHRAVPLTDAVPHRVLSEKISQAPQDAGRIPCDLP</sequence>
<dbReference type="Proteomes" id="UP000542210">
    <property type="component" value="Unassembled WGS sequence"/>
</dbReference>
<feature type="region of interest" description="Disordered" evidence="1">
    <location>
        <begin position="1"/>
        <end position="28"/>
    </location>
</feature>
<keyword evidence="3" id="KW-1185">Reference proteome</keyword>
<accession>A0A7W7G9I5</accession>